<sequence>MTNVRLPVNTATLEELLVFARAWPDRRWAVEGATGLGLGIAQRLLAHGEDVVDVPATLAARARVLSTGHGRKTDVHDAIAVALVAQHHRRLRPVQPEDLSSVIRLVSDHRDDLVHEHTSGLNRLHRLLRELIPGGAPTGTSSHQAAALLGKVRPTTATDTARKQLARDLLGGLQGLEARIKTLTDQIATLVAQSGTSLTEISGVGSVVAAKIIGHTGDVARFPDTHHYASFNGTAPIDASSGDHSRHRLSRRGDRQLNAAIHVIAIYQISHPGPGREYYLKKLAQSKTPKEARRALKRRLSDTVYRRLSNDHEASQAGAA</sequence>
<dbReference type="InterPro" id="IPR047650">
    <property type="entry name" value="Transpos_IS110"/>
</dbReference>
<reference evidence="3 4" key="1">
    <citation type="submission" date="2020-08" db="EMBL/GenBank/DDBJ databases">
        <title>Sequencing the genomes of 1000 actinobacteria strains.</title>
        <authorList>
            <person name="Klenk H.-P."/>
        </authorList>
    </citation>
    <scope>NUCLEOTIDE SEQUENCE [LARGE SCALE GENOMIC DNA]</scope>
    <source>
        <strain evidence="3 4">DSM 11053</strain>
    </source>
</reference>
<comment type="caution">
    <text evidence="3">The sequence shown here is derived from an EMBL/GenBank/DDBJ whole genome shotgun (WGS) entry which is preliminary data.</text>
</comment>
<protein>
    <submittedName>
        <fullName evidence="3">Transposase</fullName>
    </submittedName>
</protein>
<feature type="domain" description="Transposase IS116/IS110/IS902 C-terminal" evidence="2">
    <location>
        <begin position="198"/>
        <end position="279"/>
    </location>
</feature>
<evidence type="ECO:0000313" key="3">
    <source>
        <dbReference type="EMBL" id="MBB3327042.1"/>
    </source>
</evidence>
<dbReference type="PANTHER" id="PTHR33055:SF16">
    <property type="entry name" value="TRANSPOSASE FOR INSERTION SEQUENCE ELEMENT IS1547"/>
    <property type="match status" value="1"/>
</dbReference>
<dbReference type="GO" id="GO:0003677">
    <property type="term" value="F:DNA binding"/>
    <property type="evidence" value="ECO:0007669"/>
    <property type="project" value="InterPro"/>
</dbReference>
<dbReference type="GO" id="GO:0006313">
    <property type="term" value="P:DNA transposition"/>
    <property type="evidence" value="ECO:0007669"/>
    <property type="project" value="InterPro"/>
</dbReference>
<accession>A0A7W5JVB6</accession>
<dbReference type="SUPFAM" id="SSF51735">
    <property type="entry name" value="NAD(P)-binding Rossmann-fold domains"/>
    <property type="match status" value="1"/>
</dbReference>
<dbReference type="Proteomes" id="UP000565572">
    <property type="component" value="Unassembled WGS sequence"/>
</dbReference>
<dbReference type="Pfam" id="PF02371">
    <property type="entry name" value="Transposase_20"/>
    <property type="match status" value="1"/>
</dbReference>
<dbReference type="EMBL" id="JACHZG010000001">
    <property type="protein sequence ID" value="MBB3327042.1"/>
    <property type="molecule type" value="Genomic_DNA"/>
</dbReference>
<proteinExistence type="predicted"/>
<organism evidence="3 4">
    <name type="scientific">Microlunatus antarcticus</name>
    <dbReference type="NCBI Taxonomy" id="53388"/>
    <lineage>
        <taxon>Bacteria</taxon>
        <taxon>Bacillati</taxon>
        <taxon>Actinomycetota</taxon>
        <taxon>Actinomycetes</taxon>
        <taxon>Propionibacteriales</taxon>
        <taxon>Propionibacteriaceae</taxon>
        <taxon>Microlunatus</taxon>
    </lineage>
</organism>
<keyword evidence="4" id="KW-1185">Reference proteome</keyword>
<dbReference type="PANTHER" id="PTHR33055">
    <property type="entry name" value="TRANSPOSASE FOR INSERTION SEQUENCE ELEMENT IS1111A"/>
    <property type="match status" value="1"/>
</dbReference>
<dbReference type="InterPro" id="IPR002525">
    <property type="entry name" value="Transp_IS110-like_N"/>
</dbReference>
<evidence type="ECO:0000259" key="1">
    <source>
        <dbReference type="Pfam" id="PF01548"/>
    </source>
</evidence>
<feature type="domain" description="Transposase IS110-like N-terminal" evidence="1">
    <location>
        <begin position="5"/>
        <end position="133"/>
    </location>
</feature>
<gene>
    <name evidence="3" type="ORF">FHX39_001986</name>
</gene>
<dbReference type="InterPro" id="IPR003346">
    <property type="entry name" value="Transposase_20"/>
</dbReference>
<dbReference type="AlphaFoldDB" id="A0A7W5JVB6"/>
<evidence type="ECO:0000313" key="4">
    <source>
        <dbReference type="Proteomes" id="UP000565572"/>
    </source>
</evidence>
<dbReference type="InterPro" id="IPR036291">
    <property type="entry name" value="NAD(P)-bd_dom_sf"/>
</dbReference>
<name>A0A7W5JVB6_9ACTN</name>
<evidence type="ECO:0000259" key="2">
    <source>
        <dbReference type="Pfam" id="PF02371"/>
    </source>
</evidence>
<dbReference type="Pfam" id="PF01548">
    <property type="entry name" value="DEDD_Tnp_IS110"/>
    <property type="match status" value="1"/>
</dbReference>
<dbReference type="GO" id="GO:0004803">
    <property type="term" value="F:transposase activity"/>
    <property type="evidence" value="ECO:0007669"/>
    <property type="project" value="InterPro"/>
</dbReference>
<dbReference type="NCBIfam" id="NF033542">
    <property type="entry name" value="transpos_IS110"/>
    <property type="match status" value="1"/>
</dbReference>